<dbReference type="InterPro" id="IPR001638">
    <property type="entry name" value="Solute-binding_3/MltF_N"/>
</dbReference>
<organism evidence="4 5">
    <name type="scientific">Maridesulfovibrio ferrireducens</name>
    <dbReference type="NCBI Taxonomy" id="246191"/>
    <lineage>
        <taxon>Bacteria</taxon>
        <taxon>Pseudomonadati</taxon>
        <taxon>Thermodesulfobacteriota</taxon>
        <taxon>Desulfovibrionia</taxon>
        <taxon>Desulfovibrionales</taxon>
        <taxon>Desulfovibrionaceae</taxon>
        <taxon>Maridesulfovibrio</taxon>
    </lineage>
</organism>
<feature type="domain" description="Solute-binding protein family 3/N-terminal" evidence="3">
    <location>
        <begin position="29"/>
        <end position="246"/>
    </location>
</feature>
<dbReference type="Gene3D" id="3.40.190.10">
    <property type="entry name" value="Periplasmic binding protein-like II"/>
    <property type="match status" value="2"/>
</dbReference>
<sequence>MIIHSKITFLIIATLFFITQNTLLASAAQLTISHSASMPPLSFLDDNGNPQGIIIDIWQLWSEETGIDVVFKLSNWDQALTSVANGDTDVHGGLFYTKERADKLHYSDKFFNFSGGLFVSKKLTDFKIDNLDNLNCGVIKEDFSKKFMEDNFPYVSLVIYDSCNKLIEAATQDRVQTFIADFPVAMHHLNKLGAENNFSYYKLFTKPIRPAVSKKHIDKLKPIVAGMNSIPKIKMERIIHKWLTLEKTSPGWTIPATVILLGIAFILILLFHKTDILRVLRSKKN</sequence>
<dbReference type="RefSeq" id="WP_092159665.1">
    <property type="nucleotide sequence ID" value="NZ_FNGA01000002.1"/>
</dbReference>
<dbReference type="STRING" id="246191.SAMN05660337_1464"/>
<protein>
    <submittedName>
        <fullName evidence="4">ABC-type amino acid transport substrate-binding protein</fullName>
    </submittedName>
</protein>
<name>A0A1G9FAP5_9BACT</name>
<dbReference type="PANTHER" id="PTHR35936">
    <property type="entry name" value="MEMBRANE-BOUND LYTIC MUREIN TRANSGLYCOSYLASE F"/>
    <property type="match status" value="1"/>
</dbReference>
<evidence type="ECO:0000313" key="5">
    <source>
        <dbReference type="Proteomes" id="UP000199053"/>
    </source>
</evidence>
<evidence type="ECO:0000256" key="2">
    <source>
        <dbReference type="SAM" id="Phobius"/>
    </source>
</evidence>
<dbReference type="SMART" id="SM00062">
    <property type="entry name" value="PBPb"/>
    <property type="match status" value="1"/>
</dbReference>
<keyword evidence="2" id="KW-1133">Transmembrane helix</keyword>
<evidence type="ECO:0000259" key="3">
    <source>
        <dbReference type="SMART" id="SM00062"/>
    </source>
</evidence>
<keyword evidence="5" id="KW-1185">Reference proteome</keyword>
<feature type="transmembrane region" description="Helical" evidence="2">
    <location>
        <begin position="252"/>
        <end position="271"/>
    </location>
</feature>
<proteinExistence type="predicted"/>
<keyword evidence="2" id="KW-0812">Transmembrane</keyword>
<keyword evidence="1" id="KW-0732">Signal</keyword>
<gene>
    <name evidence="4" type="ORF">SAMN05660337_1464</name>
</gene>
<evidence type="ECO:0000313" key="4">
    <source>
        <dbReference type="EMBL" id="SDK85411.1"/>
    </source>
</evidence>
<dbReference type="EMBL" id="FNGA01000002">
    <property type="protein sequence ID" value="SDK85411.1"/>
    <property type="molecule type" value="Genomic_DNA"/>
</dbReference>
<dbReference type="Pfam" id="PF00497">
    <property type="entry name" value="SBP_bac_3"/>
    <property type="match status" value="1"/>
</dbReference>
<reference evidence="5" key="1">
    <citation type="submission" date="2016-10" db="EMBL/GenBank/DDBJ databases">
        <authorList>
            <person name="Varghese N."/>
            <person name="Submissions S."/>
        </authorList>
    </citation>
    <scope>NUCLEOTIDE SEQUENCE [LARGE SCALE GENOMIC DNA]</scope>
    <source>
        <strain evidence="5">DSM 16995</strain>
    </source>
</reference>
<dbReference type="Proteomes" id="UP000199053">
    <property type="component" value="Unassembled WGS sequence"/>
</dbReference>
<keyword evidence="2" id="KW-0472">Membrane</keyword>
<dbReference type="AlphaFoldDB" id="A0A1G9FAP5"/>
<evidence type="ECO:0000256" key="1">
    <source>
        <dbReference type="ARBA" id="ARBA00022729"/>
    </source>
</evidence>
<dbReference type="PANTHER" id="PTHR35936:SF19">
    <property type="entry name" value="AMINO-ACID-BINDING PROTEIN YXEM-RELATED"/>
    <property type="match status" value="1"/>
</dbReference>
<dbReference type="SUPFAM" id="SSF53850">
    <property type="entry name" value="Periplasmic binding protein-like II"/>
    <property type="match status" value="1"/>
</dbReference>
<accession>A0A1G9FAP5</accession>
<dbReference type="OrthoDB" id="5457124at2"/>